<feature type="compositionally biased region" description="Basic and acidic residues" evidence="1">
    <location>
        <begin position="59"/>
        <end position="72"/>
    </location>
</feature>
<accession>A0ABP0EWQ9</accession>
<feature type="domain" description="EF-hand" evidence="2">
    <location>
        <begin position="151"/>
        <end position="179"/>
    </location>
</feature>
<dbReference type="InterPro" id="IPR011992">
    <property type="entry name" value="EF-hand-dom_pair"/>
</dbReference>
<feature type="region of interest" description="Disordered" evidence="1">
    <location>
        <begin position="325"/>
        <end position="364"/>
    </location>
</feature>
<name>A0ABP0EWQ9_CLALP</name>
<dbReference type="PANTHER" id="PTHR20875:SF5">
    <property type="entry name" value="EF-HAND DOMAIN-CONTAINING PROTEIN"/>
    <property type="match status" value="1"/>
</dbReference>
<feature type="compositionally biased region" description="Basic and acidic residues" evidence="1">
    <location>
        <begin position="21"/>
        <end position="36"/>
    </location>
</feature>
<sequence length="741" mass="84774">MSQAVVSRPGSQSSKVGVLPRIEHPLSRLENPEKISIRGMSRTSNRSGEVPARKTHRFSRTEEMSPRRKDLSPKMPIEAIPEGVQVVHSRDPSKPTLPIFGNRAVLSRAESRASNASKFSSLSRPGTQTRIEIDELEMLLRDKIRSGGFFTIRQSFKNNDPEGKGNVTREALMHIISSTLGRLITSKQFHLLLKRLHLAERSIIKFEEFYSQFRESVSSEYPRWLDPVARAQTERASMNASQVHAQLKERAKQRFLDLADLVPQMNPGGSGRIMAPEFRNVLNKLGFYMDDAEFDKLWKKYDTSSLGVVNAENLLKKLGIEFRESRSPPSSTIASMNGKIPNGKSISLQSAPPSGRSLRPSEAERRTSIDIERWLKDKFREGFKAMRREFKKGDNKNTGKVSREVFRRVLAQFDLYLREDSSLNMFLARCGLSDRGDISYVNFLNKFQDRSEEGMAHNILSNSKHRFNQDPRPVSPKSTVTAVEAKMMTLFQSDFLALLGMFHKIDKHHQDLISQQEFRAAIESRFGLEMDDEEFEIFMEQVPLDAEGNVRYPDFMAQFDTKKGAKSLWDGKSVVTNVKNDITKPKPTNQQRTLEDLHAILRDFVKNDMNKLESEFRQLDEFNSGRLTQEMMFQLLSNLNITPKVTRGEIRRLWETFIVNKNRTLSFLQFVRHYGYSLKSAAFPNAKIAPPQRGDNDFMIRSRKLNCAADMLEDSLRAKVSIFLKKKSIKLSVIMKITSTG</sequence>
<dbReference type="SMART" id="SM00054">
    <property type="entry name" value="EFh"/>
    <property type="match status" value="4"/>
</dbReference>
<evidence type="ECO:0000256" key="1">
    <source>
        <dbReference type="SAM" id="MobiDB-lite"/>
    </source>
</evidence>
<dbReference type="SUPFAM" id="SSF47473">
    <property type="entry name" value="EF-hand"/>
    <property type="match status" value="3"/>
</dbReference>
<dbReference type="Pfam" id="PF13499">
    <property type="entry name" value="EF-hand_7"/>
    <property type="match status" value="1"/>
</dbReference>
<evidence type="ECO:0000313" key="3">
    <source>
        <dbReference type="EMBL" id="CAK8671016.1"/>
    </source>
</evidence>
<feature type="domain" description="EF-hand" evidence="2">
    <location>
        <begin position="385"/>
        <end position="413"/>
    </location>
</feature>
<protein>
    <recommendedName>
        <fullName evidence="2">EF-hand domain-containing protein</fullName>
    </recommendedName>
</protein>
<dbReference type="Gene3D" id="1.10.238.10">
    <property type="entry name" value="EF-hand"/>
    <property type="match status" value="5"/>
</dbReference>
<dbReference type="InterPro" id="IPR052603">
    <property type="entry name" value="EFCB6"/>
</dbReference>
<dbReference type="Proteomes" id="UP001642483">
    <property type="component" value="Unassembled WGS sequence"/>
</dbReference>
<comment type="caution">
    <text evidence="3">The sequence shown here is derived from an EMBL/GenBank/DDBJ whole genome shotgun (WGS) entry which is preliminary data.</text>
</comment>
<feature type="region of interest" description="Disordered" evidence="1">
    <location>
        <begin position="1"/>
        <end position="73"/>
    </location>
</feature>
<keyword evidence="4" id="KW-1185">Reference proteome</keyword>
<evidence type="ECO:0000313" key="4">
    <source>
        <dbReference type="Proteomes" id="UP001642483"/>
    </source>
</evidence>
<organism evidence="3 4">
    <name type="scientific">Clavelina lepadiformis</name>
    <name type="common">Light-bulb sea squirt</name>
    <name type="synonym">Ascidia lepadiformis</name>
    <dbReference type="NCBI Taxonomy" id="159417"/>
    <lineage>
        <taxon>Eukaryota</taxon>
        <taxon>Metazoa</taxon>
        <taxon>Chordata</taxon>
        <taxon>Tunicata</taxon>
        <taxon>Ascidiacea</taxon>
        <taxon>Aplousobranchia</taxon>
        <taxon>Clavelinidae</taxon>
        <taxon>Clavelina</taxon>
    </lineage>
</organism>
<feature type="domain" description="EF-hand" evidence="2">
    <location>
        <begin position="497"/>
        <end position="525"/>
    </location>
</feature>
<dbReference type="PANTHER" id="PTHR20875">
    <property type="entry name" value="EF-HAND CALCIUM-BINDING DOMAIN-CONTAINING PROTEIN 6-RELATED"/>
    <property type="match status" value="1"/>
</dbReference>
<feature type="domain" description="EF-hand" evidence="2">
    <location>
        <begin position="293"/>
        <end position="321"/>
    </location>
</feature>
<feature type="compositionally biased region" description="Polar residues" evidence="1">
    <location>
        <begin position="1"/>
        <end position="15"/>
    </location>
</feature>
<dbReference type="InterPro" id="IPR002048">
    <property type="entry name" value="EF_hand_dom"/>
</dbReference>
<dbReference type="EMBL" id="CAWYQH010000001">
    <property type="protein sequence ID" value="CAK8671016.1"/>
    <property type="molecule type" value="Genomic_DNA"/>
</dbReference>
<reference evidence="3 4" key="1">
    <citation type="submission" date="2024-02" db="EMBL/GenBank/DDBJ databases">
        <authorList>
            <person name="Daric V."/>
            <person name="Darras S."/>
        </authorList>
    </citation>
    <scope>NUCLEOTIDE SEQUENCE [LARGE SCALE GENOMIC DNA]</scope>
</reference>
<proteinExistence type="predicted"/>
<gene>
    <name evidence="3" type="ORF">CVLEPA_LOCUS45</name>
</gene>
<evidence type="ECO:0000259" key="2">
    <source>
        <dbReference type="SMART" id="SM00054"/>
    </source>
</evidence>